<proteinExistence type="predicted"/>
<dbReference type="GO" id="GO:0009279">
    <property type="term" value="C:cell outer membrane"/>
    <property type="evidence" value="ECO:0007669"/>
    <property type="project" value="UniProtKB-SubCell"/>
</dbReference>
<gene>
    <name evidence="5" type="ORF">MNB_SM-6-607</name>
</gene>
<comment type="subcellular location">
    <subcellularLocation>
        <location evidence="1">Cell outer membrane</location>
    </subcellularLocation>
</comment>
<evidence type="ECO:0000256" key="3">
    <source>
        <dbReference type="ARBA" id="ARBA00023136"/>
    </source>
</evidence>
<accession>A0A1W1CPZ1</accession>
<evidence type="ECO:0000256" key="2">
    <source>
        <dbReference type="ARBA" id="ARBA00022729"/>
    </source>
</evidence>
<dbReference type="PANTHER" id="PTHR38776">
    <property type="entry name" value="MLTA-INTERACTING PROTEIN-RELATED"/>
    <property type="match status" value="1"/>
</dbReference>
<reference evidence="5" key="1">
    <citation type="submission" date="2016-10" db="EMBL/GenBank/DDBJ databases">
        <authorList>
            <person name="de Groot N.N."/>
        </authorList>
    </citation>
    <scope>NUCLEOTIDE SEQUENCE</scope>
</reference>
<sequence>MRHIFIFFLFIVTILSAESKQKLTLGFGPYIQSEPYKGASNLIVPSPVIFYDNGVVYARWSRFGLYFLGEKQKEYAWGFSLTVQPRTLGYKASDSAYLKGMGERKSTFEGGLAFSASYQNSKYIEIMLLADMLKNYNSWVTRVEIGDKYKAGKFTFYPSIVLLYQPRKFVDYYYGVKKSEARSDRPAYSPDGGLEYGVQTYIKYPFTDKLSALINLRYDKIPKSAKKSPLTDKDYIYSGLASLIYTFEF</sequence>
<dbReference type="EMBL" id="FPHK01000114">
    <property type="protein sequence ID" value="SFV67948.1"/>
    <property type="molecule type" value="Genomic_DNA"/>
</dbReference>
<organism evidence="5">
    <name type="scientific">hydrothermal vent metagenome</name>
    <dbReference type="NCBI Taxonomy" id="652676"/>
    <lineage>
        <taxon>unclassified sequences</taxon>
        <taxon>metagenomes</taxon>
        <taxon>ecological metagenomes</taxon>
    </lineage>
</organism>
<keyword evidence="2" id="KW-0732">Signal</keyword>
<protein>
    <submittedName>
        <fullName evidence="5">MltA-interacting MipA family protein</fullName>
    </submittedName>
</protein>
<keyword evidence="3" id="KW-0472">Membrane</keyword>
<dbReference type="Pfam" id="PF06629">
    <property type="entry name" value="MipA"/>
    <property type="match status" value="1"/>
</dbReference>
<dbReference type="InterPro" id="IPR010583">
    <property type="entry name" value="MipA"/>
</dbReference>
<evidence type="ECO:0000313" key="5">
    <source>
        <dbReference type="EMBL" id="SFV67948.1"/>
    </source>
</evidence>
<evidence type="ECO:0000256" key="1">
    <source>
        <dbReference type="ARBA" id="ARBA00004442"/>
    </source>
</evidence>
<name>A0A1W1CPZ1_9ZZZZ</name>
<evidence type="ECO:0000256" key="4">
    <source>
        <dbReference type="ARBA" id="ARBA00023237"/>
    </source>
</evidence>
<keyword evidence="4" id="KW-0998">Cell outer membrane</keyword>
<dbReference type="PANTHER" id="PTHR38776:SF1">
    <property type="entry name" value="MLTA-INTERACTING PROTEIN-RELATED"/>
    <property type="match status" value="1"/>
</dbReference>
<dbReference type="AlphaFoldDB" id="A0A1W1CPZ1"/>